<accession>G5KDK5</accession>
<organism evidence="1 2">
    <name type="scientific">Streptococcus urinalis 2285-97</name>
    <dbReference type="NCBI Taxonomy" id="764291"/>
    <lineage>
        <taxon>Bacteria</taxon>
        <taxon>Bacillati</taxon>
        <taxon>Bacillota</taxon>
        <taxon>Bacilli</taxon>
        <taxon>Lactobacillales</taxon>
        <taxon>Streptococcaceae</taxon>
        <taxon>Streptococcus</taxon>
    </lineage>
</organism>
<keyword evidence="2" id="KW-1185">Reference proteome</keyword>
<dbReference type="InterPro" id="IPR021462">
    <property type="entry name" value="DUF3114"/>
</dbReference>
<evidence type="ECO:0000313" key="1">
    <source>
        <dbReference type="EMBL" id="EHJ56024.1"/>
    </source>
</evidence>
<dbReference type="EMBL" id="AEUZ02000001">
    <property type="protein sequence ID" value="EHJ56024.1"/>
    <property type="molecule type" value="Genomic_DNA"/>
</dbReference>
<dbReference type="RefSeq" id="WP_006738797.1">
    <property type="nucleotide sequence ID" value="NZ_AEUZ02000001.1"/>
</dbReference>
<name>G5KDK5_9STRE</name>
<protein>
    <submittedName>
        <fullName evidence="1">Uncharacterized protein</fullName>
    </submittedName>
</protein>
<dbReference type="STRING" id="764291.STRUR_0649"/>
<evidence type="ECO:0000313" key="2">
    <source>
        <dbReference type="Proteomes" id="UP000005388"/>
    </source>
</evidence>
<reference evidence="1 2" key="1">
    <citation type="journal article" date="2014" name="Int. J. Syst. Evol. Microbiol.">
        <title>Phylogenomics and the dynamic genome evolution of the genus Streptococcus.</title>
        <authorList>
            <consortium name="The Broad Institute Genome Sequencing Platform"/>
            <person name="Richards V.P."/>
            <person name="Palmer S.R."/>
            <person name="Pavinski Bitar P.D."/>
            <person name="Qin X."/>
            <person name="Weinstock G.M."/>
            <person name="Highlander S.K."/>
            <person name="Town C.D."/>
            <person name="Burne R.A."/>
            <person name="Stanhope M.J."/>
        </authorList>
    </citation>
    <scope>NUCLEOTIDE SEQUENCE [LARGE SCALE GENOMIC DNA]</scope>
    <source>
        <strain evidence="1 2">2285-97</strain>
    </source>
</reference>
<dbReference type="Pfam" id="PF11311">
    <property type="entry name" value="DUF3114"/>
    <property type="match status" value="1"/>
</dbReference>
<dbReference type="AlphaFoldDB" id="G5KDK5"/>
<dbReference type="Proteomes" id="UP000005388">
    <property type="component" value="Unassembled WGS sequence"/>
</dbReference>
<comment type="caution">
    <text evidence="1">The sequence shown here is derived from an EMBL/GenBank/DDBJ whole genome shotgun (WGS) entry which is preliminary data.</text>
</comment>
<proteinExistence type="predicted"/>
<gene>
    <name evidence="1" type="ORF">STRUR_0649</name>
</gene>
<sequence>MKKFISTLCKTLLFLLFLAFFIFCTLSEKQRLVDQKKAKPYTDLIQVINHKDSGFKSLNLIEKLTVEKEIKNDIKKLYNDGWSYQAIKIGYLNDYKVNNKSHNQLLLSNIHQIGSDRFQKMWAVLPEVKQPLEAQKRLHLILNYAGFTKDLDDKNSHPKQLLNHFSDRLDPANTFWDQIASLVQMSYLDNDFVHYSIFNQKIHQFRYVISLQQEKWIRKHFKKKSNTDADALASYLATLTPDDYDLYQSSRLHNKIGQLTTSTGVLKPIYSDNIPQNNYKILIHFHTEFILDSTGHFVMALDDEVENRNNLINSASFNYANQNDDLHKSLDMDPVNIYDPLLIKNAIIDHNIAFIAPSLLEQKDKTNPVYSRNGKSSKQLTRKAIKKFKKLLKHYQKQLRRKQTISQRKTD</sequence>